<keyword evidence="2" id="KW-0521">NADP</keyword>
<dbReference type="InterPro" id="IPR036291">
    <property type="entry name" value="NAD(P)-bd_dom_sf"/>
</dbReference>
<dbReference type="PANTHER" id="PTHR42879:SF2">
    <property type="entry name" value="3-OXOACYL-[ACYL-CARRIER-PROTEIN] REDUCTASE FABG"/>
    <property type="match status" value="1"/>
</dbReference>
<keyword evidence="3" id="KW-0560">Oxidoreductase</keyword>
<comment type="similarity">
    <text evidence="1">Belongs to the short-chain dehydrogenases/reductases (SDR) family.</text>
</comment>
<reference evidence="5" key="1">
    <citation type="submission" date="2021-01" db="EMBL/GenBank/DDBJ databases">
        <title>Modified the classification status of verrucomicrobia.</title>
        <authorList>
            <person name="Feng X."/>
        </authorList>
    </citation>
    <scope>NUCLEOTIDE SEQUENCE</scope>
    <source>
        <strain evidence="5">KCTC 22041</strain>
    </source>
</reference>
<evidence type="ECO:0000256" key="3">
    <source>
        <dbReference type="ARBA" id="ARBA00023002"/>
    </source>
</evidence>
<evidence type="ECO:0000313" key="6">
    <source>
        <dbReference type="Proteomes" id="UP000603141"/>
    </source>
</evidence>
<feature type="domain" description="Ketoreductase" evidence="4">
    <location>
        <begin position="6"/>
        <end position="194"/>
    </location>
</feature>
<comment type="caution">
    <text evidence="5">The sequence shown here is derived from an EMBL/GenBank/DDBJ whole genome shotgun (WGS) entry which is preliminary data.</text>
</comment>
<keyword evidence="6" id="KW-1185">Reference proteome</keyword>
<dbReference type="Gene3D" id="3.40.50.720">
    <property type="entry name" value="NAD(P)-binding Rossmann-like Domain"/>
    <property type="match status" value="1"/>
</dbReference>
<dbReference type="PANTHER" id="PTHR42879">
    <property type="entry name" value="3-OXOACYL-(ACYL-CARRIER-PROTEIN) REDUCTASE"/>
    <property type="match status" value="1"/>
</dbReference>
<dbReference type="FunFam" id="3.40.50.720:FF:000374">
    <property type="entry name" value="3-oxoacyl-(Acyl-carrier-protein) reductase"/>
    <property type="match status" value="1"/>
</dbReference>
<evidence type="ECO:0000256" key="1">
    <source>
        <dbReference type="ARBA" id="ARBA00006484"/>
    </source>
</evidence>
<gene>
    <name evidence="5" type="ORF">JIN85_05610</name>
</gene>
<dbReference type="InterPro" id="IPR057326">
    <property type="entry name" value="KR_dom"/>
</dbReference>
<accession>A0A934S5Y6</accession>
<dbReference type="GO" id="GO:0016491">
    <property type="term" value="F:oxidoreductase activity"/>
    <property type="evidence" value="ECO:0007669"/>
    <property type="project" value="UniProtKB-KW"/>
</dbReference>
<dbReference type="AlphaFoldDB" id="A0A934S5Y6"/>
<dbReference type="EMBL" id="JAENIJ010000006">
    <property type="protein sequence ID" value="MBK1881880.1"/>
    <property type="molecule type" value="Genomic_DNA"/>
</dbReference>
<evidence type="ECO:0000313" key="5">
    <source>
        <dbReference type="EMBL" id="MBK1881880.1"/>
    </source>
</evidence>
<dbReference type="Proteomes" id="UP000603141">
    <property type="component" value="Unassembled WGS sequence"/>
</dbReference>
<proteinExistence type="inferred from homology"/>
<organism evidence="5 6">
    <name type="scientific">Luteolibacter pohnpeiensis</name>
    <dbReference type="NCBI Taxonomy" id="454153"/>
    <lineage>
        <taxon>Bacteria</taxon>
        <taxon>Pseudomonadati</taxon>
        <taxon>Verrucomicrobiota</taxon>
        <taxon>Verrucomicrobiia</taxon>
        <taxon>Verrucomicrobiales</taxon>
        <taxon>Verrucomicrobiaceae</taxon>
        <taxon>Luteolibacter</taxon>
    </lineage>
</organism>
<dbReference type="InterPro" id="IPR002347">
    <property type="entry name" value="SDR_fam"/>
</dbReference>
<dbReference type="Pfam" id="PF13561">
    <property type="entry name" value="adh_short_C2"/>
    <property type="match status" value="1"/>
</dbReference>
<evidence type="ECO:0000256" key="2">
    <source>
        <dbReference type="ARBA" id="ARBA00022857"/>
    </source>
</evidence>
<protein>
    <submittedName>
        <fullName evidence="5">SDR family oxidoreductase</fullName>
    </submittedName>
</protein>
<dbReference type="SUPFAM" id="SSF51735">
    <property type="entry name" value="NAD(P)-binding Rossmann-fold domains"/>
    <property type="match status" value="1"/>
</dbReference>
<name>A0A934S5Y6_9BACT</name>
<sequence>MNHQNKIALVTGSSRGLGKNIAQHLARAGADVIITYRTGKEEAEQVVSEIRALGRKAITLQLDVADTAGFAEFGETLKSSLATTWQREDFDFLINNAGIGINKSIADTTEDDFDQLMNVHFKGVYFLTQKLLPIIKDGGRIVNTSSGLARFSNPGYSAYASMKGAIEVFTRYLASEVGKRQITANVVAPGIIETDFTGGALAREGMREMMASQIALGRVGVPDDIGGVVNFLCSEAGRWVNAQRLEASGGMKI</sequence>
<evidence type="ECO:0000259" key="4">
    <source>
        <dbReference type="SMART" id="SM00822"/>
    </source>
</evidence>
<dbReference type="PRINTS" id="PR00081">
    <property type="entry name" value="GDHRDH"/>
</dbReference>
<dbReference type="SMART" id="SM00822">
    <property type="entry name" value="PKS_KR"/>
    <property type="match status" value="1"/>
</dbReference>
<dbReference type="PRINTS" id="PR00080">
    <property type="entry name" value="SDRFAMILY"/>
</dbReference>
<dbReference type="RefSeq" id="WP_200268465.1">
    <property type="nucleotide sequence ID" value="NZ_JAENIJ010000006.1"/>
</dbReference>
<dbReference type="InterPro" id="IPR050259">
    <property type="entry name" value="SDR"/>
</dbReference>